<feature type="compositionally biased region" description="Acidic residues" evidence="5">
    <location>
        <begin position="956"/>
        <end position="968"/>
    </location>
</feature>
<feature type="region of interest" description="Disordered" evidence="5">
    <location>
        <begin position="569"/>
        <end position="812"/>
    </location>
</feature>
<dbReference type="AlphaFoldDB" id="A0A316YJQ8"/>
<evidence type="ECO:0000259" key="7">
    <source>
        <dbReference type="Pfam" id="PF13886"/>
    </source>
</evidence>
<feature type="region of interest" description="Disordered" evidence="5">
    <location>
        <begin position="531"/>
        <end position="553"/>
    </location>
</feature>
<dbReference type="OrthoDB" id="102260at2759"/>
<keyword evidence="3 6" id="KW-1133">Transmembrane helix</keyword>
<accession>A0A316YJQ8</accession>
<feature type="region of interest" description="Disordered" evidence="5">
    <location>
        <begin position="915"/>
        <end position="1097"/>
    </location>
</feature>
<dbReference type="PANTHER" id="PTHR39469:SF1">
    <property type="entry name" value="DUF4203 DOMAIN-CONTAINING PROTEIN"/>
    <property type="match status" value="1"/>
</dbReference>
<feature type="compositionally biased region" description="Low complexity" evidence="5">
    <location>
        <begin position="676"/>
        <end position="687"/>
    </location>
</feature>
<feature type="compositionally biased region" description="Basic and acidic residues" evidence="5">
    <location>
        <begin position="581"/>
        <end position="596"/>
    </location>
</feature>
<dbReference type="GeneID" id="37047082"/>
<feature type="transmembrane region" description="Helical" evidence="6">
    <location>
        <begin position="190"/>
        <end position="213"/>
    </location>
</feature>
<evidence type="ECO:0000256" key="5">
    <source>
        <dbReference type="SAM" id="MobiDB-lite"/>
    </source>
</evidence>
<feature type="compositionally biased region" description="Basic and acidic residues" evidence="5">
    <location>
        <begin position="915"/>
        <end position="929"/>
    </location>
</feature>
<name>A0A316YJQ8_9BASI</name>
<feature type="transmembrane region" description="Helical" evidence="6">
    <location>
        <begin position="37"/>
        <end position="56"/>
    </location>
</feature>
<keyword evidence="9" id="KW-1185">Reference proteome</keyword>
<dbReference type="GO" id="GO:0016020">
    <property type="term" value="C:membrane"/>
    <property type="evidence" value="ECO:0007669"/>
    <property type="project" value="UniProtKB-SubCell"/>
</dbReference>
<dbReference type="EMBL" id="KZ819637">
    <property type="protein sequence ID" value="PWN89422.1"/>
    <property type="molecule type" value="Genomic_DNA"/>
</dbReference>
<gene>
    <name evidence="8" type="ORF">FA10DRAFT_302763</name>
</gene>
<evidence type="ECO:0000256" key="2">
    <source>
        <dbReference type="ARBA" id="ARBA00022692"/>
    </source>
</evidence>
<evidence type="ECO:0000256" key="4">
    <source>
        <dbReference type="ARBA" id="ARBA00023136"/>
    </source>
</evidence>
<feature type="compositionally biased region" description="Low complexity" evidence="5">
    <location>
        <begin position="1050"/>
        <end position="1060"/>
    </location>
</feature>
<feature type="domain" description="TM7S3/TM198-like" evidence="7">
    <location>
        <begin position="170"/>
        <end position="382"/>
    </location>
</feature>
<feature type="transmembrane region" description="Helical" evidence="6">
    <location>
        <begin position="225"/>
        <end position="246"/>
    </location>
</feature>
<feature type="transmembrane region" description="Helical" evidence="6">
    <location>
        <begin position="306"/>
        <end position="323"/>
    </location>
</feature>
<dbReference type="RefSeq" id="XP_025376620.1">
    <property type="nucleotide sequence ID" value="XM_025525166.1"/>
</dbReference>
<dbReference type="Pfam" id="PF13886">
    <property type="entry name" value="TM7S3_TM198"/>
    <property type="match status" value="1"/>
</dbReference>
<evidence type="ECO:0000313" key="9">
    <source>
        <dbReference type="Proteomes" id="UP000245768"/>
    </source>
</evidence>
<feature type="compositionally biased region" description="Basic and acidic residues" evidence="5">
    <location>
        <begin position="1077"/>
        <end position="1097"/>
    </location>
</feature>
<feature type="region of interest" description="Disordered" evidence="5">
    <location>
        <begin position="833"/>
        <end position="864"/>
    </location>
</feature>
<dbReference type="Proteomes" id="UP000245768">
    <property type="component" value="Unassembled WGS sequence"/>
</dbReference>
<evidence type="ECO:0000256" key="1">
    <source>
        <dbReference type="ARBA" id="ARBA00004141"/>
    </source>
</evidence>
<dbReference type="InParanoid" id="A0A316YJQ8"/>
<dbReference type="InterPro" id="IPR025256">
    <property type="entry name" value="TM7S3/TM198-like_dom"/>
</dbReference>
<feature type="region of interest" description="Disordered" evidence="5">
    <location>
        <begin position="429"/>
        <end position="451"/>
    </location>
</feature>
<evidence type="ECO:0000256" key="3">
    <source>
        <dbReference type="ARBA" id="ARBA00022989"/>
    </source>
</evidence>
<feature type="compositionally biased region" description="Polar residues" evidence="5">
    <location>
        <begin position="724"/>
        <end position="734"/>
    </location>
</feature>
<proteinExistence type="predicted"/>
<organism evidence="8 9">
    <name type="scientific">Acaromyces ingoldii</name>
    <dbReference type="NCBI Taxonomy" id="215250"/>
    <lineage>
        <taxon>Eukaryota</taxon>
        <taxon>Fungi</taxon>
        <taxon>Dikarya</taxon>
        <taxon>Basidiomycota</taxon>
        <taxon>Ustilaginomycotina</taxon>
        <taxon>Exobasidiomycetes</taxon>
        <taxon>Exobasidiales</taxon>
        <taxon>Cryptobasidiaceae</taxon>
        <taxon>Acaromyces</taxon>
    </lineage>
</organism>
<protein>
    <recommendedName>
        <fullName evidence="7">TM7S3/TM198-like domain-containing protein</fullName>
    </recommendedName>
</protein>
<keyword evidence="2 6" id="KW-0812">Transmembrane</keyword>
<feature type="compositionally biased region" description="Polar residues" evidence="5">
    <location>
        <begin position="1017"/>
        <end position="1041"/>
    </location>
</feature>
<reference evidence="8" key="1">
    <citation type="journal article" date="2018" name="Mol. Biol. Evol.">
        <title>Broad Genomic Sampling Reveals a Smut Pathogenic Ancestry of the Fungal Clade Ustilaginomycotina.</title>
        <authorList>
            <person name="Kijpornyongpan T."/>
            <person name="Mondo S.J."/>
            <person name="Barry K."/>
            <person name="Sandor L."/>
            <person name="Lee J."/>
            <person name="Lipzen A."/>
            <person name="Pangilinan J."/>
            <person name="LaButti K."/>
            <person name="Hainaut M."/>
            <person name="Henrissat B."/>
            <person name="Grigoriev I.V."/>
            <person name="Spatafora J.W."/>
            <person name="Aime M.C."/>
        </authorList>
    </citation>
    <scope>NUCLEOTIDE SEQUENCE [LARGE SCALE GENOMIC DNA]</scope>
    <source>
        <strain evidence="8">MCA 4198</strain>
    </source>
</reference>
<feature type="transmembrane region" description="Helical" evidence="6">
    <location>
        <begin position="165"/>
        <end position="183"/>
    </location>
</feature>
<feature type="compositionally biased region" description="Polar residues" evidence="5">
    <location>
        <begin position="435"/>
        <end position="451"/>
    </location>
</feature>
<feature type="compositionally biased region" description="Low complexity" evidence="5">
    <location>
        <begin position="743"/>
        <end position="769"/>
    </location>
</feature>
<evidence type="ECO:0000256" key="6">
    <source>
        <dbReference type="SAM" id="Phobius"/>
    </source>
</evidence>
<keyword evidence="4 6" id="KW-0472">Membrane</keyword>
<dbReference type="STRING" id="215250.A0A316YJQ8"/>
<feature type="compositionally biased region" description="Polar residues" evidence="5">
    <location>
        <begin position="688"/>
        <end position="714"/>
    </location>
</feature>
<feature type="transmembrane region" description="Helical" evidence="6">
    <location>
        <begin position="280"/>
        <end position="299"/>
    </location>
</feature>
<feature type="compositionally biased region" description="Basic and acidic residues" evidence="5">
    <location>
        <begin position="782"/>
        <end position="796"/>
    </location>
</feature>
<feature type="compositionally biased region" description="Polar residues" evidence="5">
    <location>
        <begin position="798"/>
        <end position="808"/>
    </location>
</feature>
<feature type="transmembrane region" description="Helical" evidence="6">
    <location>
        <begin position="251"/>
        <end position="268"/>
    </location>
</feature>
<sequence length="1097" mass="120298">MSAGTWESDTNDSFARSTKVHSCLLTSQGTMCSRIRLLLATFFLTFTLVACQGSPVSPPLQTAATPAVVPSTASTRPINASNSSTQLSPSLTTYTTAFEKTLVPGQSRPHGVPSNASVYNVTATETSTLAAPTPATPTPTTASNGAATPPVHTDELPLHTVIDPAFGILGVLLILTGLPMAFVGQRVSWMVCIISGFYLVGIFTLAFILRFGVAKAVFDPSHTVSGLFLLACLVGGAIGGILLVVFRSGGLLLSASLGGFALGLALQACKDDGLISSSPGLRWLLYLGLATATFCLACHPKLQSPTLIFSTAITGATSLVLGVDCFTRANLKEFYVRNIGFDDIFEKRHPDTFSNHRWHLSQACVIELGVVAALTLMGIGLQTKMWSELKASLRHMRNDDEERRLQSRAKRAAKRIFASAQRDLEAWEERHGYKKTSSSERNNGSTKAATTGNMKTNKIEGQGSLVMPSSPAFDESKPFIGAGSPMTPHSMDIYRSGTPIHARRTSEATTLYPMDTFNSTKGPLTGYFDQEEKARAQAQRRRESESPAEDAQKLHEEINAIRRSIHELSTSITPPPPSIISHDRSQTPLSFRERASSEAGLLGQQPRSTSPWLTDDRSRSRAFSSATMSGALPMPALDFHEPVRTTPSPSRYTPVDETLFQGDAPQPFASMQRTGSSPAAFSPTSSSNTVRPQAQDFDQTISTARPAQPRSKSSAWPGEAAGATNRQSQQNQSPDEARRRRSSQQNSPSSRPSSAMFLQQHLHQPQQQQGKRRSVIDTPENSEARYKAALGREPRRSLTGQPDLSSMYTREKRHSTTSAMLFQAHQFPVQLHHQPLQQSPAMLPPASRFDAGGATSKAKDDKRDLTMSVSELQDRHKSRLSALQRPTSMRIDEEATLQKAKEDWERRVKMEKRAWEREEKKRLEEEKAQRKAAASPRRASRIGKTMTLDEMKSSTDDEGQEIDEDEVPLDQLDKARRRKSSGTAKAIEWRQSFVGTPPSPIPVLSRPQLPNVRASFVDTQGSSRPTSPGPQQAISPGSNRAASPEAYFPQQRPLVQHQQQSAHRTKRTSSYGSKPLLDFRMEELRAQNHDSHQRKQI</sequence>
<comment type="subcellular location">
    <subcellularLocation>
        <location evidence="1">Membrane</location>
        <topology evidence="1">Multi-pass membrane protein</topology>
    </subcellularLocation>
</comment>
<dbReference type="PANTHER" id="PTHR39469">
    <property type="entry name" value="CHROMOSOME 1, WHOLE GENOME SHOTGUN SEQUENCE"/>
    <property type="match status" value="1"/>
</dbReference>
<evidence type="ECO:0000313" key="8">
    <source>
        <dbReference type="EMBL" id="PWN89422.1"/>
    </source>
</evidence>